<dbReference type="FunFam" id="3.40.50.720:FF:000068">
    <property type="entry name" value="Sorbitol dehydrogenase"/>
    <property type="match status" value="1"/>
</dbReference>
<keyword evidence="6" id="KW-0520">NAD</keyword>
<dbReference type="AlphaFoldDB" id="A0A3D9CXQ8"/>
<dbReference type="Gene3D" id="3.40.50.720">
    <property type="entry name" value="NAD(P)-binding Rossmann-like Domain"/>
    <property type="match status" value="1"/>
</dbReference>
<dbReference type="GO" id="GO:0008270">
    <property type="term" value="F:zinc ion binding"/>
    <property type="evidence" value="ECO:0007669"/>
    <property type="project" value="InterPro"/>
</dbReference>
<dbReference type="GO" id="GO:0034079">
    <property type="term" value="P:butanediol biosynthetic process"/>
    <property type="evidence" value="ECO:0007669"/>
    <property type="project" value="TreeGrafter"/>
</dbReference>
<evidence type="ECO:0000259" key="8">
    <source>
        <dbReference type="SMART" id="SM00829"/>
    </source>
</evidence>
<dbReference type="EMBL" id="QNUG01000016">
    <property type="protein sequence ID" value="REC70565.1"/>
    <property type="molecule type" value="Genomic_DNA"/>
</dbReference>
<dbReference type="SUPFAM" id="SSF50129">
    <property type="entry name" value="GroES-like"/>
    <property type="match status" value="1"/>
</dbReference>
<dbReference type="Gene3D" id="3.90.180.10">
    <property type="entry name" value="Medium-chain alcohol dehydrogenases, catalytic domain"/>
    <property type="match status" value="1"/>
</dbReference>
<reference evidence="9 10" key="1">
    <citation type="journal article" date="2006" name="Int. J. Syst. Evol. Microbiol.">
        <title>Chryseobacterium hispanicum sp. nov., isolated from the drinking water distribution system of Sevilla, Spain.</title>
        <authorList>
            <person name="Gallego V."/>
            <person name="Garcia M.T."/>
            <person name="Ventosa A."/>
        </authorList>
    </citation>
    <scope>NUCLEOTIDE SEQUENCE [LARGE SCALE GENOMIC DNA]</scope>
    <source>
        <strain evidence="9 10">KCTC 22104</strain>
    </source>
</reference>
<dbReference type="InterPro" id="IPR013149">
    <property type="entry name" value="ADH-like_C"/>
</dbReference>
<accession>A0A3D9CXQ8</accession>
<name>A0A3D9CXQ8_9FLAO</name>
<dbReference type="OrthoDB" id="9787435at2"/>
<gene>
    <name evidence="9" type="ORF">DRF58_09460</name>
</gene>
<comment type="caution">
    <text evidence="9">The sequence shown here is derived from an EMBL/GenBank/DDBJ whole genome shotgun (WGS) entry which is preliminary data.</text>
</comment>
<dbReference type="InterPro" id="IPR020843">
    <property type="entry name" value="ER"/>
</dbReference>
<dbReference type="InterPro" id="IPR036291">
    <property type="entry name" value="NAD(P)-bd_dom_sf"/>
</dbReference>
<evidence type="ECO:0000313" key="9">
    <source>
        <dbReference type="EMBL" id="REC70565.1"/>
    </source>
</evidence>
<dbReference type="SUPFAM" id="SSF51735">
    <property type="entry name" value="NAD(P)-binding Rossmann-fold domains"/>
    <property type="match status" value="1"/>
</dbReference>
<dbReference type="InterPro" id="IPR013154">
    <property type="entry name" value="ADH-like_N"/>
</dbReference>
<dbReference type="PANTHER" id="PTHR43161">
    <property type="entry name" value="SORBITOL DEHYDROGENASE"/>
    <property type="match status" value="1"/>
</dbReference>
<dbReference type="GO" id="GO:0000721">
    <property type="term" value="F:(R,R)-butanediol dehydrogenase activity"/>
    <property type="evidence" value="ECO:0007669"/>
    <property type="project" value="TreeGrafter"/>
</dbReference>
<dbReference type="InterPro" id="IPR011032">
    <property type="entry name" value="GroES-like_sf"/>
</dbReference>
<evidence type="ECO:0000256" key="3">
    <source>
        <dbReference type="ARBA" id="ARBA00022723"/>
    </source>
</evidence>
<dbReference type="PANTHER" id="PTHR43161:SF23">
    <property type="entry name" value="(R,R)-BUTANEDIOL DEHYDROGENASE-RELATED"/>
    <property type="match status" value="1"/>
</dbReference>
<evidence type="ECO:0000256" key="1">
    <source>
        <dbReference type="ARBA" id="ARBA00001947"/>
    </source>
</evidence>
<keyword evidence="4 7" id="KW-0862">Zinc</keyword>
<dbReference type="RefSeq" id="WP_116034926.1">
    <property type="nucleotide sequence ID" value="NZ_JBHLVV010000097.1"/>
</dbReference>
<keyword evidence="10" id="KW-1185">Reference proteome</keyword>
<evidence type="ECO:0000256" key="2">
    <source>
        <dbReference type="ARBA" id="ARBA00008072"/>
    </source>
</evidence>
<keyword evidence="5" id="KW-0560">Oxidoreductase</keyword>
<proteinExistence type="inferred from homology"/>
<comment type="similarity">
    <text evidence="2 7">Belongs to the zinc-containing alcohol dehydrogenase family.</text>
</comment>
<evidence type="ECO:0000256" key="7">
    <source>
        <dbReference type="RuleBase" id="RU361277"/>
    </source>
</evidence>
<evidence type="ECO:0000256" key="5">
    <source>
        <dbReference type="ARBA" id="ARBA00023002"/>
    </source>
</evidence>
<dbReference type="Pfam" id="PF08240">
    <property type="entry name" value="ADH_N"/>
    <property type="match status" value="1"/>
</dbReference>
<evidence type="ECO:0000313" key="10">
    <source>
        <dbReference type="Proteomes" id="UP000256326"/>
    </source>
</evidence>
<dbReference type="CDD" id="cd08233">
    <property type="entry name" value="butanediol_DH_like"/>
    <property type="match status" value="1"/>
</dbReference>
<dbReference type="PROSITE" id="PS00059">
    <property type="entry name" value="ADH_ZINC"/>
    <property type="match status" value="1"/>
</dbReference>
<keyword evidence="3 7" id="KW-0479">Metal-binding</keyword>
<protein>
    <submittedName>
        <fullName evidence="9">Butanediol dehydrogenase</fullName>
    </submittedName>
</protein>
<evidence type="ECO:0000256" key="6">
    <source>
        <dbReference type="ARBA" id="ARBA00023027"/>
    </source>
</evidence>
<dbReference type="GO" id="GO:0005737">
    <property type="term" value="C:cytoplasm"/>
    <property type="evidence" value="ECO:0007669"/>
    <property type="project" value="TreeGrafter"/>
</dbReference>
<dbReference type="Proteomes" id="UP000256326">
    <property type="component" value="Unassembled WGS sequence"/>
</dbReference>
<dbReference type="SMART" id="SM00829">
    <property type="entry name" value="PKS_ER"/>
    <property type="match status" value="1"/>
</dbReference>
<sequence>MKAARWYAAKDVRVEETEIPKVGSNQIKVEVKFAGICGSDLHEYVHGPNLIPKDEPYPLTGHIGVTTLGHEFSGVISEIGENASTKLKVGDRVVVEPIYKNPESSFIPNGKYNLSSPLGFVGLSSNGGFAPYVVVEDYMVHKIPDSMSFEQGALVEPAAVAVYAVKSSGLEIGESVAIFGAGPIGLLCLQAAKVAGATTTFVIDVSETRLEKAKEVGADYVINGMDNDIPEQIKKIVGNDGVDRVIDAAGVQATFQNGIDALKNGGTSLLVALFGKPVTLDAFDQVCREITIKGVIAYRNIFPQVIELINSKQMDVEKLITSKISLDNIVEEGFEKLIKDPSEVKILIDIASTNS</sequence>
<dbReference type="InterPro" id="IPR002328">
    <property type="entry name" value="ADH_Zn_CS"/>
</dbReference>
<organism evidence="9 10">
    <name type="scientific">Epilithonimonas hispanica</name>
    <dbReference type="NCBI Taxonomy" id="358687"/>
    <lineage>
        <taxon>Bacteria</taxon>
        <taxon>Pseudomonadati</taxon>
        <taxon>Bacteroidota</taxon>
        <taxon>Flavobacteriia</taxon>
        <taxon>Flavobacteriales</taxon>
        <taxon>Weeksellaceae</taxon>
        <taxon>Chryseobacterium group</taxon>
        <taxon>Epilithonimonas</taxon>
    </lineage>
</organism>
<evidence type="ECO:0000256" key="4">
    <source>
        <dbReference type="ARBA" id="ARBA00022833"/>
    </source>
</evidence>
<dbReference type="Pfam" id="PF00107">
    <property type="entry name" value="ADH_zinc_N"/>
    <property type="match status" value="1"/>
</dbReference>
<feature type="domain" description="Enoyl reductase (ER)" evidence="8">
    <location>
        <begin position="8"/>
        <end position="348"/>
    </location>
</feature>
<comment type="cofactor">
    <cofactor evidence="1 7">
        <name>Zn(2+)</name>
        <dbReference type="ChEBI" id="CHEBI:29105"/>
    </cofactor>
</comment>